<gene>
    <name evidence="2" type="ordered locus">Desti_1788</name>
</gene>
<sequence length="43" mass="4736">MAENRSLRWTMGEDGSIDFPIKSQAPEGARPPVDDRVCLEGTC</sequence>
<feature type="region of interest" description="Disordered" evidence="1">
    <location>
        <begin position="1"/>
        <end position="33"/>
    </location>
</feature>
<dbReference type="HOGENOM" id="CLU_3232731_0_0_7"/>
<evidence type="ECO:0000313" key="3">
    <source>
        <dbReference type="Proteomes" id="UP000006055"/>
    </source>
</evidence>
<dbReference type="Proteomes" id="UP000006055">
    <property type="component" value="Chromosome"/>
</dbReference>
<proteinExistence type="predicted"/>
<dbReference type="KEGG" id="dti:Desti_1788"/>
<organism evidence="2 3">
    <name type="scientific">Desulfomonile tiedjei (strain ATCC 49306 / DSM 6799 / DCB-1)</name>
    <dbReference type="NCBI Taxonomy" id="706587"/>
    <lineage>
        <taxon>Bacteria</taxon>
        <taxon>Pseudomonadati</taxon>
        <taxon>Thermodesulfobacteriota</taxon>
        <taxon>Desulfomonilia</taxon>
        <taxon>Desulfomonilales</taxon>
        <taxon>Desulfomonilaceae</taxon>
        <taxon>Desulfomonile</taxon>
    </lineage>
</organism>
<dbReference type="AlphaFoldDB" id="I4C4K5"/>
<dbReference type="STRING" id="706587.Desti_1788"/>
<reference evidence="3" key="1">
    <citation type="submission" date="2012-06" db="EMBL/GenBank/DDBJ databases">
        <title>Complete sequence of chromosome of Desulfomonile tiedjei DSM 6799.</title>
        <authorList>
            <person name="Lucas S."/>
            <person name="Copeland A."/>
            <person name="Lapidus A."/>
            <person name="Glavina del Rio T."/>
            <person name="Dalin E."/>
            <person name="Tice H."/>
            <person name="Bruce D."/>
            <person name="Goodwin L."/>
            <person name="Pitluck S."/>
            <person name="Peters L."/>
            <person name="Ovchinnikova G."/>
            <person name="Zeytun A."/>
            <person name="Lu M."/>
            <person name="Kyrpides N."/>
            <person name="Mavromatis K."/>
            <person name="Ivanova N."/>
            <person name="Brettin T."/>
            <person name="Detter J.C."/>
            <person name="Han C."/>
            <person name="Larimer F."/>
            <person name="Land M."/>
            <person name="Hauser L."/>
            <person name="Markowitz V."/>
            <person name="Cheng J.-F."/>
            <person name="Hugenholtz P."/>
            <person name="Woyke T."/>
            <person name="Wu D."/>
            <person name="Spring S."/>
            <person name="Schroeder M."/>
            <person name="Brambilla E."/>
            <person name="Klenk H.-P."/>
            <person name="Eisen J.A."/>
        </authorList>
    </citation>
    <scope>NUCLEOTIDE SEQUENCE [LARGE SCALE GENOMIC DNA]</scope>
    <source>
        <strain evidence="3">ATCC 49306 / DSM 6799 / DCB-1</strain>
    </source>
</reference>
<keyword evidence="3" id="KW-1185">Reference proteome</keyword>
<evidence type="ECO:0000313" key="2">
    <source>
        <dbReference type="EMBL" id="AFM24496.1"/>
    </source>
</evidence>
<dbReference type="EMBL" id="CP003360">
    <property type="protein sequence ID" value="AFM24496.1"/>
    <property type="molecule type" value="Genomic_DNA"/>
</dbReference>
<evidence type="ECO:0000256" key="1">
    <source>
        <dbReference type="SAM" id="MobiDB-lite"/>
    </source>
</evidence>
<accession>I4C4K5</accession>
<protein>
    <submittedName>
        <fullName evidence="2">Uncharacterized protein</fullName>
    </submittedName>
</protein>
<name>I4C4K5_DESTA</name>